<dbReference type="Gene3D" id="2.180.10.10">
    <property type="entry name" value="RHS repeat-associated core"/>
    <property type="match status" value="1"/>
</dbReference>
<evidence type="ECO:0000313" key="3">
    <source>
        <dbReference type="Proteomes" id="UP001258315"/>
    </source>
</evidence>
<gene>
    <name evidence="2" type="ORF">QE417_002676</name>
</gene>
<name>A0ABU3GV00_9SPHI</name>
<accession>A0ABU3GV00</accession>
<dbReference type="Proteomes" id="UP001258315">
    <property type="component" value="Unassembled WGS sequence"/>
</dbReference>
<reference evidence="3" key="1">
    <citation type="submission" date="2023-07" db="EMBL/GenBank/DDBJ databases">
        <title>Functional and genomic diversity of the sorghum phyllosphere microbiome.</title>
        <authorList>
            <person name="Shade A."/>
        </authorList>
    </citation>
    <scope>NUCLEOTIDE SEQUENCE [LARGE SCALE GENOMIC DNA]</scope>
    <source>
        <strain evidence="3">SORGH_AS_0422</strain>
    </source>
</reference>
<organism evidence="2 3">
    <name type="scientific">Mucilaginibacter terrae</name>
    <dbReference type="NCBI Taxonomy" id="1955052"/>
    <lineage>
        <taxon>Bacteria</taxon>
        <taxon>Pseudomonadati</taxon>
        <taxon>Bacteroidota</taxon>
        <taxon>Sphingobacteriia</taxon>
        <taxon>Sphingobacteriales</taxon>
        <taxon>Sphingobacteriaceae</taxon>
        <taxon>Mucilaginibacter</taxon>
    </lineage>
</organism>
<dbReference type="RefSeq" id="WP_311950725.1">
    <property type="nucleotide sequence ID" value="NZ_JAVLVU010000001.1"/>
</dbReference>
<dbReference type="EMBL" id="JAVLVU010000001">
    <property type="protein sequence ID" value="MDT3403604.1"/>
    <property type="molecule type" value="Genomic_DNA"/>
</dbReference>
<comment type="caution">
    <text evidence="2">The sequence shown here is derived from an EMBL/GenBank/DDBJ whole genome shotgun (WGS) entry which is preliminary data.</text>
</comment>
<protein>
    <submittedName>
        <fullName evidence="2">YD repeat-containing protein</fullName>
    </submittedName>
</protein>
<keyword evidence="1" id="KW-0732">Signal</keyword>
<feature type="signal peptide" evidence="1">
    <location>
        <begin position="1"/>
        <end position="22"/>
    </location>
</feature>
<evidence type="ECO:0000256" key="1">
    <source>
        <dbReference type="SAM" id="SignalP"/>
    </source>
</evidence>
<sequence length="1065" mass="119714">MRNFILKVLFFIISTAPLISLAQGNINVTPPTPDATSLGKFTDIPVSLYTGVPKVSIPIYELSVGEIKFPISIDYHAGGIRVDEISSTVGLGWALNAGGMIARTVYGRVDSEQGLPDFFSFNPTTPTGYTYARNVVDNIEDSKPDLYTFSMLGRGGRFFRSQGQAYTIPYQKILIKDNIITDENGLKYFFYAMESTHIDKVGTCTLGPQGMNLDQDLDNIVYYLTRIESPNGRFINIEYESIGYSYTQNTTQTDYLAEPNQNGCPIITGSINCKSVAQVLGMRIKRIVADDLREIKFDYDVAIRKDLPGTNALTGIKIFYKSELRKSFSLTTSYFESWDIESNINNPDFYRLKLDAVTEEGKPPYLFEYNYGSNKKMPNRGSYAQDFWGYYNGKLLNSSLLPKIVAPTYGQIDGADRNADNDFMQYLVLKRFVFPTGGFTTFEYHANEYTIPAGQPSGNFTTVTRTFGNTSVNTAQPEVFFIPENAINVKLSFTYSDCPGVPAMGNSCYVNLVRADDPTKSLSIINPDQGPLLLPGYIESTQSVLRGHSYYVSTTSEGCNCGGILSWEEISEDISSVPSTRLAGGLRVDRIVSSKNSSDPSPLIKSFQYLNPSTGFSSGYFEGIPRFSYIYKDAKIIQNVVFDCSYLCRMGNGVWPVSTLNGSPVIYEYVTEFDGLNGQNGKTLTQFSVTPDIYGSALEVPFSNITSYDFLRGMQLEKITYRLNNNQFEPVKRITNKYKVYHNPQQFWAFRGNESNNEKNIVGMNLIQIGTAFNSPYTTENTYAYFKYAPYKLVSAWSHPISTTEYLYNGIDTASAVITLTKHYYDRPEHIQLTRTESADSKGNSWKAIFKYPFEFSGTPVYDSLTSRNIINPIIEQLQYKKIAGTATWKLLEVKKNEFGFYNGSVLTLPSITKKGYTDSILVNELVIDRYTTKGNLAQYTEKNGLTSCILWGYNHSYPIAKVTGANFDNILSALGQADVDLAFLQDFDTQNLTPLLNLLRTHFSSQPEIQVTTYTYEPLIGMTSMIDPKGQITTYEYDSLQRLKTVRDHNGKIVKNVEYHYQNN</sequence>
<feature type="chain" id="PRO_5046274771" evidence="1">
    <location>
        <begin position="23"/>
        <end position="1065"/>
    </location>
</feature>
<proteinExistence type="predicted"/>
<dbReference type="InterPro" id="IPR006530">
    <property type="entry name" value="YD"/>
</dbReference>
<evidence type="ECO:0000313" key="2">
    <source>
        <dbReference type="EMBL" id="MDT3403604.1"/>
    </source>
</evidence>
<keyword evidence="3" id="KW-1185">Reference proteome</keyword>
<dbReference type="NCBIfam" id="TIGR01643">
    <property type="entry name" value="YD_repeat_2x"/>
    <property type="match status" value="1"/>
</dbReference>